<keyword evidence="1" id="KW-0813">Transport</keyword>
<dbReference type="RefSeq" id="WP_014780438.1">
    <property type="nucleotide sequence ID" value="NC_018012.1"/>
</dbReference>
<dbReference type="KEGG" id="tvi:Thivi_4243"/>
<feature type="transmembrane region" description="Helical" evidence="9">
    <location>
        <begin position="33"/>
        <end position="56"/>
    </location>
</feature>
<keyword evidence="7" id="KW-0411">Iron-sulfur</keyword>
<feature type="domain" description="4Fe-4S ferredoxin-type" evidence="10">
    <location>
        <begin position="220"/>
        <end position="251"/>
    </location>
</feature>
<evidence type="ECO:0000256" key="3">
    <source>
        <dbReference type="ARBA" id="ARBA00022723"/>
    </source>
</evidence>
<keyword evidence="6" id="KW-0408">Iron</keyword>
<reference evidence="11 12" key="1">
    <citation type="submission" date="2012-06" db="EMBL/GenBank/DDBJ databases">
        <title>Complete sequence of Thiocystis violascens DSM 198.</title>
        <authorList>
            <consortium name="US DOE Joint Genome Institute"/>
            <person name="Lucas S."/>
            <person name="Han J."/>
            <person name="Lapidus A."/>
            <person name="Cheng J.-F."/>
            <person name="Goodwin L."/>
            <person name="Pitluck S."/>
            <person name="Peters L."/>
            <person name="Ovchinnikova G."/>
            <person name="Teshima H."/>
            <person name="Detter J.C."/>
            <person name="Han C."/>
            <person name="Tapia R."/>
            <person name="Land M."/>
            <person name="Hauser L."/>
            <person name="Kyrpides N."/>
            <person name="Ivanova N."/>
            <person name="Pagani I."/>
            <person name="Vogl K."/>
            <person name="Liu Z."/>
            <person name="Frigaard N.-U."/>
            <person name="Bryant D."/>
            <person name="Woyke T."/>
        </authorList>
    </citation>
    <scope>NUCLEOTIDE SEQUENCE [LARGE SCALE GENOMIC DNA]</scope>
    <source>
        <strain evidence="12">ATCC 17096 / DSM 198 / 6111</strain>
    </source>
</reference>
<dbReference type="PANTHER" id="PTHR30176:SF3">
    <property type="entry name" value="FERREDOXIN-TYPE PROTEIN NAPH"/>
    <property type="match status" value="1"/>
</dbReference>
<dbReference type="NCBIfam" id="TIGR02163">
    <property type="entry name" value="napH"/>
    <property type="match status" value="1"/>
</dbReference>
<keyword evidence="12" id="KW-1185">Reference proteome</keyword>
<organism evidence="11 12">
    <name type="scientific">Thiocystis violascens (strain ATCC 17096 / DSM 198 / 6111)</name>
    <name type="common">Chromatium violascens</name>
    <dbReference type="NCBI Taxonomy" id="765911"/>
    <lineage>
        <taxon>Bacteria</taxon>
        <taxon>Pseudomonadati</taxon>
        <taxon>Pseudomonadota</taxon>
        <taxon>Gammaproteobacteria</taxon>
        <taxon>Chromatiales</taxon>
        <taxon>Chromatiaceae</taxon>
        <taxon>Thiocystis</taxon>
    </lineage>
</organism>
<accession>I3YGD8</accession>
<dbReference type="GO" id="GO:0005886">
    <property type="term" value="C:plasma membrane"/>
    <property type="evidence" value="ECO:0007669"/>
    <property type="project" value="TreeGrafter"/>
</dbReference>
<evidence type="ECO:0000256" key="4">
    <source>
        <dbReference type="ARBA" id="ARBA00022737"/>
    </source>
</evidence>
<dbReference type="AlphaFoldDB" id="I3YGD8"/>
<dbReference type="STRING" id="765911.Thivi_4243"/>
<feature type="transmembrane region" description="Helical" evidence="9">
    <location>
        <begin position="169"/>
        <end position="191"/>
    </location>
</feature>
<evidence type="ECO:0000313" key="11">
    <source>
        <dbReference type="EMBL" id="AFL76056.1"/>
    </source>
</evidence>
<gene>
    <name evidence="11" type="ordered locus">Thivi_4243</name>
</gene>
<dbReference type="EMBL" id="CP003154">
    <property type="protein sequence ID" value="AFL76056.1"/>
    <property type="molecule type" value="Genomic_DNA"/>
</dbReference>
<dbReference type="GO" id="GO:0046872">
    <property type="term" value="F:metal ion binding"/>
    <property type="evidence" value="ECO:0007669"/>
    <property type="project" value="UniProtKB-KW"/>
</dbReference>
<evidence type="ECO:0000256" key="5">
    <source>
        <dbReference type="ARBA" id="ARBA00022982"/>
    </source>
</evidence>
<dbReference type="Pfam" id="PF12801">
    <property type="entry name" value="Fer4_5"/>
    <property type="match status" value="2"/>
</dbReference>
<dbReference type="Pfam" id="PF12838">
    <property type="entry name" value="Fer4_7"/>
    <property type="match status" value="1"/>
</dbReference>
<evidence type="ECO:0000313" key="12">
    <source>
        <dbReference type="Proteomes" id="UP000006062"/>
    </source>
</evidence>
<dbReference type="InterPro" id="IPR017896">
    <property type="entry name" value="4Fe4S_Fe-S-bd"/>
</dbReference>
<keyword evidence="5" id="KW-0249">Electron transport</keyword>
<feature type="transmembrane region" description="Helical" evidence="9">
    <location>
        <begin position="137"/>
        <end position="157"/>
    </location>
</feature>
<protein>
    <submittedName>
        <fullName evidence="11">Ferredoxin-type protein, NapH/MauN family</fullName>
    </submittedName>
</protein>
<evidence type="ECO:0000256" key="9">
    <source>
        <dbReference type="SAM" id="Phobius"/>
    </source>
</evidence>
<evidence type="ECO:0000256" key="6">
    <source>
        <dbReference type="ARBA" id="ARBA00023004"/>
    </source>
</evidence>
<dbReference type="InterPro" id="IPR051684">
    <property type="entry name" value="Electron_Trans/Redox"/>
</dbReference>
<dbReference type="SUPFAM" id="SSF54862">
    <property type="entry name" value="4Fe-4S ferredoxins"/>
    <property type="match status" value="1"/>
</dbReference>
<dbReference type="HOGENOM" id="CLU_066585_1_0_6"/>
<keyword evidence="2" id="KW-0004">4Fe-4S</keyword>
<keyword evidence="9" id="KW-0472">Membrane</keyword>
<feature type="domain" description="4Fe-4S ferredoxin-type" evidence="10">
    <location>
        <begin position="257"/>
        <end position="286"/>
    </location>
</feature>
<dbReference type="PROSITE" id="PS00198">
    <property type="entry name" value="4FE4S_FER_1"/>
    <property type="match status" value="1"/>
</dbReference>
<feature type="region of interest" description="Disordered" evidence="8">
    <location>
        <begin position="287"/>
        <end position="324"/>
    </location>
</feature>
<keyword evidence="3" id="KW-0479">Metal-binding</keyword>
<evidence type="ECO:0000256" key="7">
    <source>
        <dbReference type="ARBA" id="ARBA00023014"/>
    </source>
</evidence>
<keyword evidence="9" id="KW-1133">Transmembrane helix</keyword>
<keyword evidence="4" id="KW-0677">Repeat</keyword>
<dbReference type="PROSITE" id="PS51379">
    <property type="entry name" value="4FE4S_FER_2"/>
    <property type="match status" value="2"/>
</dbReference>
<sequence length="324" mass="35295">MNAGMDYPGQIAIAEQGWLKAHQWLLLRRLSQLGILALFLAGPVAGVWIVTGNLSASMTLDVLPLTDPLLLTQSSLSGTLPTLSGLIGALIVLAFYALVGGRVFCAWVCPVNLVTDLAAWTGRCFDIRPSGKLSRSLRYWLLGLILLFPLLTGVMVWEFVNPVSMTHRGLIFGGLWGLGWAWMLLLCIFLYDLLMVRRGWCGHLCPVGAFYGLLGSRALVRVAADGRERCDDCMDCFAVCPEPQVIKPALKGAAKGLGPLIGDIHCTNCGRCIDVCSKDVFRFTLGRGRPPPDREGTPPLMRLNPRIPLFDPSPPANRPGGREE</sequence>
<feature type="transmembrane region" description="Helical" evidence="9">
    <location>
        <begin position="76"/>
        <end position="99"/>
    </location>
</feature>
<dbReference type="PANTHER" id="PTHR30176">
    <property type="entry name" value="FERREDOXIN-TYPE PROTEIN NAPH"/>
    <property type="match status" value="1"/>
</dbReference>
<dbReference type="GO" id="GO:0051539">
    <property type="term" value="F:4 iron, 4 sulfur cluster binding"/>
    <property type="evidence" value="ECO:0007669"/>
    <property type="project" value="UniProtKB-KW"/>
</dbReference>
<dbReference type="eggNOG" id="COG0348">
    <property type="taxonomic scope" value="Bacteria"/>
</dbReference>
<evidence type="ECO:0000259" key="10">
    <source>
        <dbReference type="PROSITE" id="PS51379"/>
    </source>
</evidence>
<evidence type="ECO:0000256" key="2">
    <source>
        <dbReference type="ARBA" id="ARBA00022485"/>
    </source>
</evidence>
<keyword evidence="9" id="KW-0812">Transmembrane</keyword>
<name>I3YGD8_THIV6</name>
<dbReference type="InterPro" id="IPR017900">
    <property type="entry name" value="4Fe4S_Fe_S_CS"/>
</dbReference>
<dbReference type="InterPro" id="IPR011886">
    <property type="entry name" value="NapH_MauN"/>
</dbReference>
<evidence type="ECO:0000256" key="1">
    <source>
        <dbReference type="ARBA" id="ARBA00022448"/>
    </source>
</evidence>
<dbReference type="NCBIfam" id="NF007013">
    <property type="entry name" value="PRK09477.1"/>
    <property type="match status" value="1"/>
</dbReference>
<dbReference type="Proteomes" id="UP000006062">
    <property type="component" value="Chromosome"/>
</dbReference>
<dbReference type="Gene3D" id="3.30.70.20">
    <property type="match status" value="1"/>
</dbReference>
<evidence type="ECO:0000256" key="8">
    <source>
        <dbReference type="SAM" id="MobiDB-lite"/>
    </source>
</evidence>
<proteinExistence type="predicted"/>